<dbReference type="RefSeq" id="WP_341673843.1">
    <property type="nucleotide sequence ID" value="NZ_JBBYHV010000002.1"/>
</dbReference>
<gene>
    <name evidence="6" type="ORF">AAEO60_11435</name>
</gene>
<sequence>MQTARQRDWRQLALAIVVLQAAYWLFLGPLFEPVQRPLDRIQPTAIEVAEIDAPTWEAASSASYHAVDVPWEECCEEGYRAVRVTFALDEIPPTGIGEVPIIGADNYTAWINGSQHYAEGRMELPDISYHGRAYRGINRLPAGLLNLGENQLTYVLVSEEGTGGFFAASPYLGEYDAVIAQFGFRNFLLNEYLLICSVIGALVALLAFVGWARGGFQRYLFWLGTLSGSWAFLIFQSDWADPWFTGRLFALVSSCAMMLIPVAWVNMTNNWAGHRLPYVLPASLVIYAAGVVIFNLANAGDAGTNLAAMFSYIVSGVLALAVLGLLAWKVRHIGREHTWEFAVFVLCATVLAGEALGEIFDLNIGSPTDYILPFLLVALAAAFFARNIRLFRSSEEINTLLQGQLDERTAELATAHQREKVLLREQAHQDERRRIMADMHDGLGSQLMSLLLLARRGKADPERVTRGLQGALDEMRLMIDSMDSVGESLASALALFRERAAERATGAGFAIEWNDTAEGYLPNLSPRAVLQVFRVLQEALTNALKHSDGTVVTVNVASHAISVCDNGTLLGDERPGGRGLENMTARASAIGGSFTLRREGEQTVARIELPQEQGGPEGRNRATSHG</sequence>
<keyword evidence="3" id="KW-0902">Two-component regulatory system</keyword>
<keyword evidence="2" id="KW-0418">Kinase</keyword>
<dbReference type="Gene3D" id="1.20.5.1930">
    <property type="match status" value="1"/>
</dbReference>
<feature type="transmembrane region" description="Helical" evidence="4">
    <location>
        <begin position="12"/>
        <end position="31"/>
    </location>
</feature>
<evidence type="ECO:0000256" key="2">
    <source>
        <dbReference type="ARBA" id="ARBA00022777"/>
    </source>
</evidence>
<evidence type="ECO:0000256" key="1">
    <source>
        <dbReference type="ARBA" id="ARBA00022679"/>
    </source>
</evidence>
<accession>A0ABU9IFT6</accession>
<dbReference type="InterPro" id="IPR036890">
    <property type="entry name" value="HATPase_C_sf"/>
</dbReference>
<keyword evidence="4" id="KW-0812">Transmembrane</keyword>
<dbReference type="SUPFAM" id="SSF55874">
    <property type="entry name" value="ATPase domain of HSP90 chaperone/DNA topoisomerase II/histidine kinase"/>
    <property type="match status" value="1"/>
</dbReference>
<reference evidence="6 7" key="1">
    <citation type="submission" date="2024-04" db="EMBL/GenBank/DDBJ databases">
        <title>Aurantiacibacter sp. DGU6 16S ribosomal RNA gene Genome sequencing and assembly.</title>
        <authorList>
            <person name="Park S."/>
        </authorList>
    </citation>
    <scope>NUCLEOTIDE SEQUENCE [LARGE SCALE GENOMIC DNA]</scope>
    <source>
        <strain evidence="6 7">DGU6</strain>
    </source>
</reference>
<feature type="transmembrane region" description="Helical" evidence="4">
    <location>
        <begin position="219"/>
        <end position="236"/>
    </location>
</feature>
<proteinExistence type="predicted"/>
<feature type="transmembrane region" description="Helical" evidence="4">
    <location>
        <begin position="341"/>
        <end position="364"/>
    </location>
</feature>
<feature type="transmembrane region" description="Helical" evidence="4">
    <location>
        <begin position="192"/>
        <end position="212"/>
    </location>
</feature>
<keyword evidence="1" id="KW-0808">Transferase</keyword>
<feature type="domain" description="Histidine kinase/HSP90-like ATPase" evidence="5">
    <location>
        <begin position="527"/>
        <end position="613"/>
    </location>
</feature>
<comment type="caution">
    <text evidence="6">The sequence shown here is derived from an EMBL/GenBank/DDBJ whole genome shotgun (WGS) entry which is preliminary data.</text>
</comment>
<dbReference type="PANTHER" id="PTHR24421:SF58">
    <property type="entry name" value="SIGNAL TRANSDUCTION HISTIDINE-PROTEIN KINASE_PHOSPHATASE UHPB"/>
    <property type="match status" value="1"/>
</dbReference>
<feature type="transmembrane region" description="Helical" evidence="4">
    <location>
        <begin position="248"/>
        <end position="266"/>
    </location>
</feature>
<feature type="transmembrane region" description="Helical" evidence="4">
    <location>
        <begin position="370"/>
        <end position="388"/>
    </location>
</feature>
<evidence type="ECO:0000256" key="3">
    <source>
        <dbReference type="ARBA" id="ARBA00023012"/>
    </source>
</evidence>
<keyword evidence="4" id="KW-0472">Membrane</keyword>
<dbReference type="EMBL" id="JBBYHV010000002">
    <property type="protein sequence ID" value="MEL1251284.1"/>
    <property type="molecule type" value="Genomic_DNA"/>
</dbReference>
<dbReference type="CDD" id="cd16917">
    <property type="entry name" value="HATPase_UhpB-NarQ-NarX-like"/>
    <property type="match status" value="1"/>
</dbReference>
<dbReference type="InterPro" id="IPR050482">
    <property type="entry name" value="Sensor_HK_TwoCompSys"/>
</dbReference>
<feature type="transmembrane region" description="Helical" evidence="4">
    <location>
        <begin position="278"/>
        <end position="297"/>
    </location>
</feature>
<organism evidence="6 7">
    <name type="scientific">Aurantiacibacter gilvus</name>
    <dbReference type="NCBI Taxonomy" id="3139141"/>
    <lineage>
        <taxon>Bacteria</taxon>
        <taxon>Pseudomonadati</taxon>
        <taxon>Pseudomonadota</taxon>
        <taxon>Alphaproteobacteria</taxon>
        <taxon>Sphingomonadales</taxon>
        <taxon>Erythrobacteraceae</taxon>
        <taxon>Aurantiacibacter</taxon>
    </lineage>
</organism>
<dbReference type="Proteomes" id="UP001497045">
    <property type="component" value="Unassembled WGS sequence"/>
</dbReference>
<evidence type="ECO:0000313" key="7">
    <source>
        <dbReference type="Proteomes" id="UP001497045"/>
    </source>
</evidence>
<keyword evidence="7" id="KW-1185">Reference proteome</keyword>
<evidence type="ECO:0000259" key="5">
    <source>
        <dbReference type="SMART" id="SM00387"/>
    </source>
</evidence>
<evidence type="ECO:0000256" key="4">
    <source>
        <dbReference type="SAM" id="Phobius"/>
    </source>
</evidence>
<evidence type="ECO:0000313" key="6">
    <source>
        <dbReference type="EMBL" id="MEL1251284.1"/>
    </source>
</evidence>
<dbReference type="Gene3D" id="3.30.565.10">
    <property type="entry name" value="Histidine kinase-like ATPase, C-terminal domain"/>
    <property type="match status" value="1"/>
</dbReference>
<dbReference type="InterPro" id="IPR003594">
    <property type="entry name" value="HATPase_dom"/>
</dbReference>
<keyword evidence="4" id="KW-1133">Transmembrane helix</keyword>
<feature type="transmembrane region" description="Helical" evidence="4">
    <location>
        <begin position="309"/>
        <end position="329"/>
    </location>
</feature>
<name>A0ABU9IFT6_9SPHN</name>
<protein>
    <recommendedName>
        <fullName evidence="5">Histidine kinase/HSP90-like ATPase domain-containing protein</fullName>
    </recommendedName>
</protein>
<dbReference type="PANTHER" id="PTHR24421">
    <property type="entry name" value="NITRATE/NITRITE SENSOR PROTEIN NARX-RELATED"/>
    <property type="match status" value="1"/>
</dbReference>
<dbReference type="SMART" id="SM00387">
    <property type="entry name" value="HATPase_c"/>
    <property type="match status" value="1"/>
</dbReference>